<gene>
    <name evidence="1" type="ORF">DHETER_LOCUS5225</name>
</gene>
<keyword evidence="2" id="KW-1185">Reference proteome</keyword>
<evidence type="ECO:0000313" key="1">
    <source>
        <dbReference type="EMBL" id="CAG8551004.1"/>
    </source>
</evidence>
<dbReference type="EMBL" id="CAJVPU010005674">
    <property type="protein sequence ID" value="CAG8551004.1"/>
    <property type="molecule type" value="Genomic_DNA"/>
</dbReference>
<comment type="caution">
    <text evidence="1">The sequence shown here is derived from an EMBL/GenBank/DDBJ whole genome shotgun (WGS) entry which is preliminary data.</text>
</comment>
<organism evidence="1 2">
    <name type="scientific">Dentiscutata heterogama</name>
    <dbReference type="NCBI Taxonomy" id="1316150"/>
    <lineage>
        <taxon>Eukaryota</taxon>
        <taxon>Fungi</taxon>
        <taxon>Fungi incertae sedis</taxon>
        <taxon>Mucoromycota</taxon>
        <taxon>Glomeromycotina</taxon>
        <taxon>Glomeromycetes</taxon>
        <taxon>Diversisporales</taxon>
        <taxon>Gigasporaceae</taxon>
        <taxon>Dentiscutata</taxon>
    </lineage>
</organism>
<sequence length="235" mass="24827">MKFSQLFFVTLGLLAFINSFVSAAGVFDLKATPGSSGILEVNWTKNDAIAQQINETQPSSGDPPAAESTGSSDPPVATSTGSPSLNAAATPNPQANTTAQTNTTASPSVPQANTTASTPVPSTQPSTPPVKRENSVSKSKSKSKSNDNWRNDKSRNRNNNKFDLLVVITCESIGFYDSVFGRYNDGKLSYNLYGPAIIRGVKILNPTVIVGAIVKAIVEAIVEAIVGTIQLYVLF</sequence>
<protein>
    <submittedName>
        <fullName evidence="1">4154_t:CDS:1</fullName>
    </submittedName>
</protein>
<dbReference type="Proteomes" id="UP000789702">
    <property type="component" value="Unassembled WGS sequence"/>
</dbReference>
<reference evidence="1" key="1">
    <citation type="submission" date="2021-06" db="EMBL/GenBank/DDBJ databases">
        <authorList>
            <person name="Kallberg Y."/>
            <person name="Tangrot J."/>
            <person name="Rosling A."/>
        </authorList>
    </citation>
    <scope>NUCLEOTIDE SEQUENCE</scope>
    <source>
        <strain evidence="1">IL203A</strain>
    </source>
</reference>
<name>A0ACA9LV28_9GLOM</name>
<accession>A0ACA9LV28</accession>
<evidence type="ECO:0000313" key="2">
    <source>
        <dbReference type="Proteomes" id="UP000789702"/>
    </source>
</evidence>
<proteinExistence type="predicted"/>